<organism evidence="3 4">
    <name type="scientific">Leptosia nina</name>
    <dbReference type="NCBI Taxonomy" id="320188"/>
    <lineage>
        <taxon>Eukaryota</taxon>
        <taxon>Metazoa</taxon>
        <taxon>Ecdysozoa</taxon>
        <taxon>Arthropoda</taxon>
        <taxon>Hexapoda</taxon>
        <taxon>Insecta</taxon>
        <taxon>Pterygota</taxon>
        <taxon>Neoptera</taxon>
        <taxon>Endopterygota</taxon>
        <taxon>Lepidoptera</taxon>
        <taxon>Glossata</taxon>
        <taxon>Ditrysia</taxon>
        <taxon>Papilionoidea</taxon>
        <taxon>Pieridae</taxon>
        <taxon>Pierinae</taxon>
        <taxon>Leptosia</taxon>
    </lineage>
</organism>
<proteinExistence type="predicted"/>
<feature type="compositionally biased region" description="Basic and acidic residues" evidence="1">
    <location>
        <begin position="946"/>
        <end position="966"/>
    </location>
</feature>
<evidence type="ECO:0000256" key="2">
    <source>
        <dbReference type="SAM" id="SignalP"/>
    </source>
</evidence>
<feature type="signal peptide" evidence="2">
    <location>
        <begin position="1"/>
        <end position="18"/>
    </location>
</feature>
<feature type="compositionally biased region" description="Polar residues" evidence="1">
    <location>
        <begin position="908"/>
        <end position="945"/>
    </location>
</feature>
<dbReference type="EMBL" id="CAVLEF010000132">
    <property type="protein sequence ID" value="CAK1551944.1"/>
    <property type="molecule type" value="Genomic_DNA"/>
</dbReference>
<gene>
    <name evidence="3" type="ORF">LNINA_LOCUS11037</name>
</gene>
<feature type="region of interest" description="Disordered" evidence="1">
    <location>
        <begin position="894"/>
        <end position="966"/>
    </location>
</feature>
<dbReference type="Proteomes" id="UP001497472">
    <property type="component" value="Unassembled WGS sequence"/>
</dbReference>
<keyword evidence="2" id="KW-0732">Signal</keyword>
<accession>A0AAV1JU70</accession>
<sequence length="966" mass="108908">MAVLTVMFMLIAVAVCEATIDSYTYKGEVSQFGELLRPPPPPPLPIYPVPFHRGSGRYQNPETYKYQVPPPPQAPLPPITAASEFKFPAPFYRQYNFDFVPHPQPFTTTPSPTIFQKVSQWLFPSQQIADDINSGTSINSYSIPPSKKDCNPCNFSPWIPVIRYDLTKNNRENIKPVYGPPQPTASSNVFNSIQHVPQRFENADQLRFSSEGTHVTYGLPKQTFATNDNFFSLSSTYGPPSPTHTITVTPGTPVSNAFSSIKPVVTSSYDVSSNSYNPSSSNQFTNTQGIPTSSLTSSSSIFLTQSSTHAPSLSHYKSQIFQSHSPSYNNLDFSSTFPPAQDLQLPKVEQPNQFKNSYGEPIVNTYALNIPYSFTSAGAESHKINTEVLPDSKHVSSEPNISVAIANPAPFSLSKAKNIHTLQPVALPNLSVSPLPPIFNARPFRPFISKYSIHNVNKELNNVDHSNNVNIAKSIPIAEFVHSIEYPATVIQSPVIDIEASKTANRTKSYRNIPNIFTIDHLRDISPQATEDHISAANSHLDASFESTGIDYANDIYDTAVPSELKELGVPSNHRPVFADLRGLKDEDIDKYRSENNLQHIDSPLLYLKPSAPHKNYANFFTPSTAKNTHEYEIYDEIPSTESPQESTQTSAWDESRTYYAQDVLPVKKQENINRAKVIQIIVPYTIDRETNKSYGIKDWPYSLEKNVQGRKVQSPTESTYNLSTESYENSMTTTEQSTSAVSEYYNSEHATTQPSDIYDVKEPPFDIIQLQHTIDAWTQQEYSKDKINEKIRSNEKYAKQIPDEFFTTLTPVTNTPIDPYTYNSEIYDHEGSSSVQYVVRQNITSRNIMPKPFMQYNSIERKKVYVVTSKPWREKLNLSNEYESDLEPVSVLLPDDKPKDHLPFTSPRFSNRPSTEDQSNIFSKGWHQTINNLESRMFTDGSSLEDSKQDENTDEKETTSDQSRR</sequence>
<name>A0AAV1JU70_9NEOP</name>
<evidence type="ECO:0000313" key="4">
    <source>
        <dbReference type="Proteomes" id="UP001497472"/>
    </source>
</evidence>
<protein>
    <submittedName>
        <fullName evidence="3">Uncharacterized protein</fullName>
    </submittedName>
</protein>
<feature type="chain" id="PRO_5043393300" evidence="2">
    <location>
        <begin position="19"/>
        <end position="966"/>
    </location>
</feature>
<keyword evidence="4" id="KW-1185">Reference proteome</keyword>
<comment type="caution">
    <text evidence="3">The sequence shown here is derived from an EMBL/GenBank/DDBJ whole genome shotgun (WGS) entry which is preliminary data.</text>
</comment>
<evidence type="ECO:0000313" key="3">
    <source>
        <dbReference type="EMBL" id="CAK1551944.1"/>
    </source>
</evidence>
<evidence type="ECO:0000256" key="1">
    <source>
        <dbReference type="SAM" id="MobiDB-lite"/>
    </source>
</evidence>
<reference evidence="3 4" key="1">
    <citation type="submission" date="2023-11" db="EMBL/GenBank/DDBJ databases">
        <authorList>
            <person name="Okamura Y."/>
        </authorList>
    </citation>
    <scope>NUCLEOTIDE SEQUENCE [LARGE SCALE GENOMIC DNA]</scope>
</reference>
<dbReference type="AlphaFoldDB" id="A0AAV1JU70"/>